<dbReference type="AlphaFoldDB" id="A0A5B7DGI9"/>
<sequence>MKSDIGGRGREDRCVEAGRGTQPQVLLTSWLDWLTEVLQLMLKGAASVPASLKALEDLLSHTIFNVRESTQNNLPVVRRQRCNGVQRNTKEVQTK</sequence>
<dbReference type="EMBL" id="VSRR010000873">
    <property type="protein sequence ID" value="MPC20450.1"/>
    <property type="molecule type" value="Genomic_DNA"/>
</dbReference>
<evidence type="ECO:0000313" key="2">
    <source>
        <dbReference type="Proteomes" id="UP000324222"/>
    </source>
</evidence>
<proteinExistence type="predicted"/>
<dbReference type="Proteomes" id="UP000324222">
    <property type="component" value="Unassembled WGS sequence"/>
</dbReference>
<gene>
    <name evidence="1" type="ORF">E2C01_013393</name>
</gene>
<evidence type="ECO:0000313" key="1">
    <source>
        <dbReference type="EMBL" id="MPC20450.1"/>
    </source>
</evidence>
<organism evidence="1 2">
    <name type="scientific">Portunus trituberculatus</name>
    <name type="common">Swimming crab</name>
    <name type="synonym">Neptunus trituberculatus</name>
    <dbReference type="NCBI Taxonomy" id="210409"/>
    <lineage>
        <taxon>Eukaryota</taxon>
        <taxon>Metazoa</taxon>
        <taxon>Ecdysozoa</taxon>
        <taxon>Arthropoda</taxon>
        <taxon>Crustacea</taxon>
        <taxon>Multicrustacea</taxon>
        <taxon>Malacostraca</taxon>
        <taxon>Eumalacostraca</taxon>
        <taxon>Eucarida</taxon>
        <taxon>Decapoda</taxon>
        <taxon>Pleocyemata</taxon>
        <taxon>Brachyura</taxon>
        <taxon>Eubrachyura</taxon>
        <taxon>Portunoidea</taxon>
        <taxon>Portunidae</taxon>
        <taxon>Portuninae</taxon>
        <taxon>Portunus</taxon>
    </lineage>
</organism>
<comment type="caution">
    <text evidence="1">The sequence shown here is derived from an EMBL/GenBank/DDBJ whole genome shotgun (WGS) entry which is preliminary data.</text>
</comment>
<reference evidence="1 2" key="1">
    <citation type="submission" date="2019-05" db="EMBL/GenBank/DDBJ databases">
        <title>Another draft genome of Portunus trituberculatus and its Hox gene families provides insights of decapod evolution.</title>
        <authorList>
            <person name="Jeong J.-H."/>
            <person name="Song I."/>
            <person name="Kim S."/>
            <person name="Choi T."/>
            <person name="Kim D."/>
            <person name="Ryu S."/>
            <person name="Kim W."/>
        </authorList>
    </citation>
    <scope>NUCLEOTIDE SEQUENCE [LARGE SCALE GENOMIC DNA]</scope>
    <source>
        <tissue evidence="1">Muscle</tissue>
    </source>
</reference>
<protein>
    <submittedName>
        <fullName evidence="1">Uncharacterized protein</fullName>
    </submittedName>
</protein>
<name>A0A5B7DGI9_PORTR</name>
<accession>A0A5B7DGI9</accession>
<keyword evidence="2" id="KW-1185">Reference proteome</keyword>